<evidence type="ECO:0000313" key="5">
    <source>
        <dbReference type="Proteomes" id="UP000029964"/>
    </source>
</evidence>
<sequence>MAPETPKGVSSRLLSMKFMQRAVASAASTPGSGSEPPSSKKRKLGHSPADDEFSANIDQAAVQAAIDDREAKRQAALEKHAGNDTHWVLPTNLGKKQKREEKQPLKVVYVGYGDLDSSGEDSEGASKPARTSTAKYKSFTTSVDDWSVEEDEDEDSEADSPDETEVNTPASQRSRSRSQSRSNSKPSYEATKAKEFRDKRKKKEVRLNKLSSISSAGASSFGTPGSQNSNKSMTCYNCQQTGHKASDCPSKGSKVSKGSNKRR</sequence>
<dbReference type="AlphaFoldDB" id="A0A086TF31"/>
<dbReference type="Proteomes" id="UP000029964">
    <property type="component" value="Unassembled WGS sequence"/>
</dbReference>
<reference evidence="5" key="1">
    <citation type="journal article" date="2014" name="Genome Announc.">
        <title>Genome sequence and annotation of Acremonium chrysogenum, producer of the beta-lactam antibiotic cephalosporin C.</title>
        <authorList>
            <person name="Terfehr D."/>
            <person name="Dahlmann T.A."/>
            <person name="Specht T."/>
            <person name="Zadra I."/>
            <person name="Kuernsteiner H."/>
            <person name="Kueck U."/>
        </authorList>
    </citation>
    <scope>NUCLEOTIDE SEQUENCE [LARGE SCALE GENOMIC DNA]</scope>
    <source>
        <strain evidence="5">ATCC 11550 / CBS 779.69 / DSM 880 / IAM 14645 / JCM 23072 / IMI 49137</strain>
    </source>
</reference>
<dbReference type="HOGENOM" id="CLU_059403_1_1_1"/>
<feature type="compositionally biased region" description="Low complexity" evidence="2">
    <location>
        <begin position="211"/>
        <end position="220"/>
    </location>
</feature>
<feature type="compositionally biased region" description="Low complexity" evidence="2">
    <location>
        <begin position="250"/>
        <end position="263"/>
    </location>
</feature>
<comment type="caution">
    <text evidence="4">The sequence shown here is derived from an EMBL/GenBank/DDBJ whole genome shotgun (WGS) entry which is preliminary data.</text>
</comment>
<evidence type="ECO:0000259" key="3">
    <source>
        <dbReference type="PROSITE" id="PS50158"/>
    </source>
</evidence>
<organism evidence="4 5">
    <name type="scientific">Hapsidospora chrysogenum (strain ATCC 11550 / CBS 779.69 / DSM 880 / IAM 14645 / JCM 23072 / IMI 49137)</name>
    <name type="common">Acremonium chrysogenum</name>
    <dbReference type="NCBI Taxonomy" id="857340"/>
    <lineage>
        <taxon>Eukaryota</taxon>
        <taxon>Fungi</taxon>
        <taxon>Dikarya</taxon>
        <taxon>Ascomycota</taxon>
        <taxon>Pezizomycotina</taxon>
        <taxon>Sordariomycetes</taxon>
        <taxon>Hypocreomycetidae</taxon>
        <taxon>Hypocreales</taxon>
        <taxon>Bionectriaceae</taxon>
        <taxon>Hapsidospora</taxon>
    </lineage>
</organism>
<keyword evidence="1" id="KW-0863">Zinc-finger</keyword>
<feature type="compositionally biased region" description="Low complexity" evidence="2">
    <location>
        <begin position="171"/>
        <end position="182"/>
    </location>
</feature>
<dbReference type="SUPFAM" id="SSF57756">
    <property type="entry name" value="Retrovirus zinc finger-like domains"/>
    <property type="match status" value="1"/>
</dbReference>
<dbReference type="SMART" id="SM00343">
    <property type="entry name" value="ZnF_C2HC"/>
    <property type="match status" value="1"/>
</dbReference>
<evidence type="ECO:0000256" key="1">
    <source>
        <dbReference type="PROSITE-ProRule" id="PRU00047"/>
    </source>
</evidence>
<keyword evidence="5" id="KW-1185">Reference proteome</keyword>
<feature type="compositionally biased region" description="Polar residues" evidence="2">
    <location>
        <begin position="221"/>
        <end position="243"/>
    </location>
</feature>
<proteinExistence type="predicted"/>
<keyword evidence="1" id="KW-0862">Zinc</keyword>
<evidence type="ECO:0000256" key="2">
    <source>
        <dbReference type="SAM" id="MobiDB-lite"/>
    </source>
</evidence>
<dbReference type="Pfam" id="PF00098">
    <property type="entry name" value="zf-CCHC"/>
    <property type="match status" value="1"/>
</dbReference>
<dbReference type="PROSITE" id="PS50158">
    <property type="entry name" value="ZF_CCHC"/>
    <property type="match status" value="1"/>
</dbReference>
<feature type="compositionally biased region" description="Low complexity" evidence="2">
    <location>
        <begin position="55"/>
        <end position="65"/>
    </location>
</feature>
<name>A0A086TF31_HAPC1</name>
<protein>
    <recommendedName>
        <fullName evidence="3">CCHC-type domain-containing protein</fullName>
    </recommendedName>
</protein>
<feature type="compositionally biased region" description="Basic and acidic residues" evidence="2">
    <location>
        <begin position="66"/>
        <end position="83"/>
    </location>
</feature>
<gene>
    <name evidence="4" type="ORF">ACRE_012740</name>
</gene>
<dbReference type="EMBL" id="JPKY01000006">
    <property type="protein sequence ID" value="KFH47963.1"/>
    <property type="molecule type" value="Genomic_DNA"/>
</dbReference>
<keyword evidence="1" id="KW-0479">Metal-binding</keyword>
<accession>A0A086TF31</accession>
<dbReference type="GO" id="GO:0003676">
    <property type="term" value="F:nucleic acid binding"/>
    <property type="evidence" value="ECO:0007669"/>
    <property type="project" value="InterPro"/>
</dbReference>
<feature type="region of interest" description="Disordered" evidence="2">
    <location>
        <begin position="20"/>
        <end position="263"/>
    </location>
</feature>
<dbReference type="STRING" id="857340.A0A086TF31"/>
<feature type="compositionally biased region" description="Polar residues" evidence="2">
    <location>
        <begin position="129"/>
        <end position="141"/>
    </location>
</feature>
<dbReference type="GO" id="GO:0008270">
    <property type="term" value="F:zinc ion binding"/>
    <property type="evidence" value="ECO:0007669"/>
    <property type="project" value="UniProtKB-KW"/>
</dbReference>
<feature type="domain" description="CCHC-type" evidence="3">
    <location>
        <begin position="235"/>
        <end position="250"/>
    </location>
</feature>
<dbReference type="OrthoDB" id="427960at2759"/>
<dbReference type="InterPro" id="IPR001878">
    <property type="entry name" value="Znf_CCHC"/>
</dbReference>
<dbReference type="Gene3D" id="4.10.60.10">
    <property type="entry name" value="Zinc finger, CCHC-type"/>
    <property type="match status" value="1"/>
</dbReference>
<dbReference type="InterPro" id="IPR036875">
    <property type="entry name" value="Znf_CCHC_sf"/>
</dbReference>
<evidence type="ECO:0000313" key="4">
    <source>
        <dbReference type="EMBL" id="KFH47963.1"/>
    </source>
</evidence>
<feature type="compositionally biased region" description="Acidic residues" evidence="2">
    <location>
        <begin position="146"/>
        <end position="165"/>
    </location>
</feature>
<feature type="compositionally biased region" description="Low complexity" evidence="2">
    <location>
        <begin position="24"/>
        <end position="37"/>
    </location>
</feature>